<protein>
    <submittedName>
        <fullName evidence="8">FIST C-terminal domain-containing protein</fullName>
    </submittedName>
</protein>
<proteinExistence type="predicted"/>
<comment type="subcellular location">
    <subcellularLocation>
        <location evidence="1">Cell membrane</location>
        <topology evidence="1">Multi-pass membrane protein</topology>
    </subcellularLocation>
</comment>
<comment type="caution">
    <text evidence="8">The sequence shown here is derived from an EMBL/GenBank/DDBJ whole genome shotgun (WGS) entry which is preliminary data.</text>
</comment>
<sequence>MQWVNALSQLPSLEAALRQVVEEAKAKLQAAQLKSALTRQVQTVGSGNLPGVLTGYVPSQPLRPTLGILFVSAAFASEYIRVLPLLSDLLDVEVLIGCSGGGIVGGGQEIEDGPALSLSLAVLPDAVVHPFHVRGSQLPDLDAAPSAWTDLIGVSPQTKPNFLILADGFSSGVSELLQGLDFAYPGAVKVGGLASGGRSPNSNALFLLDARTPTPRRDMYREGTVGLALYGNVVLEAVVAQGCRPIGDPLRVTEAQGNVILGLEGRAPLPLLQELAERLSPADQQLARHSLFIGLLMNEFKLEPTPGDFLIRVILGIDPRVGAMAIGDRVRPGQTVQFHLRDAQTSAEDLRWALSRYREEQPPEPRPDPCGALMFACLGRGQGLYGTPHFDSQQFQELVGDLPLGGFFCNGEIGPVGGTTFLHGYTSCFAIVRPAH</sequence>
<dbReference type="RefSeq" id="WP_244352062.1">
    <property type="nucleotide sequence ID" value="NZ_JAFIRA010000041.1"/>
</dbReference>
<keyword evidence="2" id="KW-1003">Cell membrane</keyword>
<dbReference type="InterPro" id="IPR013702">
    <property type="entry name" value="FIST_domain_N"/>
</dbReference>
<accession>A0ABT0CF40</accession>
<reference evidence="8" key="1">
    <citation type="submission" date="2021-02" db="EMBL/GenBank/DDBJ databases">
        <title>The CRISPR/cas machinery reduction and long-range gene transfer in the hot spring cyanobacterium Synechococcus.</title>
        <authorList>
            <person name="Dvorak P."/>
            <person name="Jahodarova E."/>
            <person name="Hasler P."/>
            <person name="Poulickova A."/>
        </authorList>
    </citation>
    <scope>NUCLEOTIDE SEQUENCE</scope>
    <source>
        <strain evidence="8">Rupite</strain>
    </source>
</reference>
<dbReference type="SMART" id="SM00897">
    <property type="entry name" value="FIST"/>
    <property type="match status" value="1"/>
</dbReference>
<evidence type="ECO:0000256" key="5">
    <source>
        <dbReference type="ARBA" id="ARBA00023136"/>
    </source>
</evidence>
<dbReference type="InterPro" id="IPR016741">
    <property type="entry name" value="UCP018953"/>
</dbReference>
<dbReference type="Proteomes" id="UP000830835">
    <property type="component" value="Unassembled WGS sequence"/>
</dbReference>
<keyword evidence="4" id="KW-1133">Transmembrane helix</keyword>
<evidence type="ECO:0000259" key="7">
    <source>
        <dbReference type="SMART" id="SM01204"/>
    </source>
</evidence>
<dbReference type="Pfam" id="PF10442">
    <property type="entry name" value="FIST_C"/>
    <property type="match status" value="1"/>
</dbReference>
<keyword evidence="9" id="KW-1185">Reference proteome</keyword>
<evidence type="ECO:0000259" key="6">
    <source>
        <dbReference type="SMART" id="SM00897"/>
    </source>
</evidence>
<dbReference type="InterPro" id="IPR019494">
    <property type="entry name" value="FIST_C"/>
</dbReference>
<evidence type="ECO:0000313" key="9">
    <source>
        <dbReference type="Proteomes" id="UP000830835"/>
    </source>
</evidence>
<evidence type="ECO:0000313" key="8">
    <source>
        <dbReference type="EMBL" id="MCJ2543970.1"/>
    </source>
</evidence>
<dbReference type="SMART" id="SM01204">
    <property type="entry name" value="FIST_C"/>
    <property type="match status" value="1"/>
</dbReference>
<organism evidence="8 9">
    <name type="scientific">Thermostichus vulcanus str. 'Rupite'</name>
    <dbReference type="NCBI Taxonomy" id="2813851"/>
    <lineage>
        <taxon>Bacteria</taxon>
        <taxon>Bacillati</taxon>
        <taxon>Cyanobacteriota</taxon>
        <taxon>Cyanophyceae</taxon>
        <taxon>Thermostichales</taxon>
        <taxon>Thermostichaceae</taxon>
        <taxon>Thermostichus</taxon>
    </lineage>
</organism>
<keyword evidence="5" id="KW-0472">Membrane</keyword>
<evidence type="ECO:0000256" key="1">
    <source>
        <dbReference type="ARBA" id="ARBA00004651"/>
    </source>
</evidence>
<name>A0ABT0CF40_THEVL</name>
<dbReference type="EMBL" id="JAFIRA010000041">
    <property type="protein sequence ID" value="MCJ2543970.1"/>
    <property type="molecule type" value="Genomic_DNA"/>
</dbReference>
<evidence type="ECO:0000256" key="3">
    <source>
        <dbReference type="ARBA" id="ARBA00022692"/>
    </source>
</evidence>
<dbReference type="PANTHER" id="PTHR14939">
    <property type="entry name" value="F-BOX ONLY PROTEIN 22"/>
    <property type="match status" value="1"/>
</dbReference>
<keyword evidence="3" id="KW-0812">Transmembrane</keyword>
<dbReference type="Pfam" id="PF08495">
    <property type="entry name" value="FIST"/>
    <property type="match status" value="1"/>
</dbReference>
<gene>
    <name evidence="8" type="ORF">JX360_13840</name>
</gene>
<dbReference type="PIRSF" id="PIRSF018953">
    <property type="entry name" value="UCP018953"/>
    <property type="match status" value="1"/>
</dbReference>
<dbReference type="PANTHER" id="PTHR14939:SF5">
    <property type="entry name" value="F-BOX ONLY PROTEIN 22"/>
    <property type="match status" value="1"/>
</dbReference>
<feature type="domain" description="FIST" evidence="6">
    <location>
        <begin position="63"/>
        <end position="267"/>
    </location>
</feature>
<evidence type="ECO:0000256" key="4">
    <source>
        <dbReference type="ARBA" id="ARBA00022989"/>
    </source>
</evidence>
<evidence type="ECO:0000256" key="2">
    <source>
        <dbReference type="ARBA" id="ARBA00022475"/>
    </source>
</evidence>
<feature type="domain" description="FIST C-domain" evidence="7">
    <location>
        <begin position="268"/>
        <end position="416"/>
    </location>
</feature>